<name>A0A2N5S3L4_9BASI</name>
<proteinExistence type="predicted"/>
<protein>
    <recommendedName>
        <fullName evidence="4">Hydrophobin</fullName>
    </recommendedName>
</protein>
<evidence type="ECO:0000313" key="3">
    <source>
        <dbReference type="Proteomes" id="UP000235392"/>
    </source>
</evidence>
<dbReference type="EMBL" id="PGCI01001102">
    <property type="protein sequence ID" value="PLW07836.1"/>
    <property type="molecule type" value="Genomic_DNA"/>
</dbReference>
<evidence type="ECO:0000313" key="2">
    <source>
        <dbReference type="EMBL" id="PLW07836.1"/>
    </source>
</evidence>
<evidence type="ECO:0008006" key="4">
    <source>
        <dbReference type="Google" id="ProtNLM"/>
    </source>
</evidence>
<dbReference type="AlphaFoldDB" id="A0A2N5S3L4"/>
<evidence type="ECO:0000256" key="1">
    <source>
        <dbReference type="SAM" id="SignalP"/>
    </source>
</evidence>
<comment type="caution">
    <text evidence="2">The sequence shown here is derived from an EMBL/GenBank/DDBJ whole genome shotgun (WGS) entry which is preliminary data.</text>
</comment>
<sequence length="136" mass="14752">MQLISSCSILVAFILIVGRPIAGDDSNPVDPNAIPFSCSCRDQAQALCSNNTGPLDRSASWAFVVKPYPQPGNTYLCPPVQDPSPNLCCETDYKLKYLYPGQSDNVTAISYETNCKPALFACNSPDIWSLSAAQQR</sequence>
<feature type="chain" id="PRO_5014613623" description="Hydrophobin" evidence="1">
    <location>
        <begin position="24"/>
        <end position="136"/>
    </location>
</feature>
<accession>A0A2N5S3L4</accession>
<gene>
    <name evidence="2" type="ORF">PCASD_24622</name>
</gene>
<dbReference type="Proteomes" id="UP000235392">
    <property type="component" value="Unassembled WGS sequence"/>
</dbReference>
<feature type="signal peptide" evidence="1">
    <location>
        <begin position="1"/>
        <end position="23"/>
    </location>
</feature>
<reference evidence="2 3" key="1">
    <citation type="submission" date="2017-11" db="EMBL/GenBank/DDBJ databases">
        <title>De novo assembly and phasing of dikaryotic genomes from two isolates of Puccinia coronata f. sp. avenae, the causal agent of oat crown rust.</title>
        <authorList>
            <person name="Miller M.E."/>
            <person name="Zhang Y."/>
            <person name="Omidvar V."/>
            <person name="Sperschneider J."/>
            <person name="Schwessinger B."/>
            <person name="Raley C."/>
            <person name="Palmer J.M."/>
            <person name="Garnica D."/>
            <person name="Upadhyaya N."/>
            <person name="Rathjen J."/>
            <person name="Taylor J.M."/>
            <person name="Park R.F."/>
            <person name="Dodds P.N."/>
            <person name="Hirsch C.D."/>
            <person name="Kianian S.F."/>
            <person name="Figueroa M."/>
        </authorList>
    </citation>
    <scope>NUCLEOTIDE SEQUENCE [LARGE SCALE GENOMIC DNA]</scope>
    <source>
        <strain evidence="2">12SD80</strain>
    </source>
</reference>
<organism evidence="2 3">
    <name type="scientific">Puccinia coronata f. sp. avenae</name>
    <dbReference type="NCBI Taxonomy" id="200324"/>
    <lineage>
        <taxon>Eukaryota</taxon>
        <taxon>Fungi</taxon>
        <taxon>Dikarya</taxon>
        <taxon>Basidiomycota</taxon>
        <taxon>Pucciniomycotina</taxon>
        <taxon>Pucciniomycetes</taxon>
        <taxon>Pucciniales</taxon>
        <taxon>Pucciniaceae</taxon>
        <taxon>Puccinia</taxon>
    </lineage>
</organism>
<keyword evidence="1" id="KW-0732">Signal</keyword>